<dbReference type="PIRSF" id="PIRSF000126">
    <property type="entry name" value="11-beta-HSD1"/>
    <property type="match status" value="1"/>
</dbReference>
<dbReference type="GO" id="GO:0030497">
    <property type="term" value="P:fatty acid elongation"/>
    <property type="evidence" value="ECO:0007669"/>
    <property type="project" value="UniProtKB-UniRule"/>
</dbReference>
<evidence type="ECO:0000313" key="14">
    <source>
        <dbReference type="EMBL" id="KAF2403501.1"/>
    </source>
</evidence>
<dbReference type="CDD" id="cd05356">
    <property type="entry name" value="17beta-HSD1_like_SDR_c"/>
    <property type="match status" value="1"/>
</dbReference>
<accession>A0A6G1I5N7</accession>
<dbReference type="GO" id="GO:0005789">
    <property type="term" value="C:endoplasmic reticulum membrane"/>
    <property type="evidence" value="ECO:0007669"/>
    <property type="project" value="UniProtKB-SubCell"/>
</dbReference>
<feature type="active site" description="Proton acceptor" evidence="12">
    <location>
        <position position="208"/>
    </location>
</feature>
<evidence type="ECO:0000256" key="2">
    <source>
        <dbReference type="ARBA" id="ARBA00022516"/>
    </source>
</evidence>
<evidence type="ECO:0000256" key="7">
    <source>
        <dbReference type="ARBA" id="ARBA00022989"/>
    </source>
</evidence>
<evidence type="ECO:0000256" key="6">
    <source>
        <dbReference type="ARBA" id="ARBA00022857"/>
    </source>
</evidence>
<sequence length="331" mass="35418">MPLPSTLSSPSAQPALLGLAAVGGLYLSLKVLSFFRLLASLFLLPGDSLYKFGPKGSWAVITGASDGIGKEYALQIAAKGFNVVLVSRTASKLEALATEIRAKTGVQVLTHAMDFSSPDTAPYDKLAQLTAPLDISLLINNVGQSHSYPEYFINTPKSEIDDIITINCLGTVRVTRMIAPLMAARKRGLILTMASFGGVLPTPLLATYSGSKAFLQHWAVALGAELAPHGVSVQVVQSHLVASAMSKIRRASAMVPTPKTFVRSALGKIGRSGGSQGVPFTVTPYWAHALLLWGIQLLGVWSGFVLQRNLVMHETIRKRALKKAERDAKKQ</sequence>
<keyword evidence="11 12" id="KW-0275">Fatty acid biosynthesis</keyword>
<reference evidence="14" key="1">
    <citation type="journal article" date="2020" name="Stud. Mycol.">
        <title>101 Dothideomycetes genomes: a test case for predicting lifestyles and emergence of pathogens.</title>
        <authorList>
            <person name="Haridas S."/>
            <person name="Albert R."/>
            <person name="Binder M."/>
            <person name="Bloem J."/>
            <person name="Labutti K."/>
            <person name="Salamov A."/>
            <person name="Andreopoulos B."/>
            <person name="Baker S."/>
            <person name="Barry K."/>
            <person name="Bills G."/>
            <person name="Bluhm B."/>
            <person name="Cannon C."/>
            <person name="Castanera R."/>
            <person name="Culley D."/>
            <person name="Daum C."/>
            <person name="Ezra D."/>
            <person name="Gonzalez J."/>
            <person name="Henrissat B."/>
            <person name="Kuo A."/>
            <person name="Liang C."/>
            <person name="Lipzen A."/>
            <person name="Lutzoni F."/>
            <person name="Magnuson J."/>
            <person name="Mondo S."/>
            <person name="Nolan M."/>
            <person name="Ohm R."/>
            <person name="Pangilinan J."/>
            <person name="Park H.-J."/>
            <person name="Ramirez L."/>
            <person name="Alfaro M."/>
            <person name="Sun H."/>
            <person name="Tritt A."/>
            <person name="Yoshinaga Y."/>
            <person name="Zwiers L.-H."/>
            <person name="Turgeon B."/>
            <person name="Goodwin S."/>
            <person name="Spatafora J."/>
            <person name="Crous P."/>
            <person name="Grigoriev I."/>
        </authorList>
    </citation>
    <scope>NUCLEOTIDE SEQUENCE</scope>
    <source>
        <strain evidence="14">CBS 262.69</strain>
    </source>
</reference>
<name>A0A6G1I5N7_9PEZI</name>
<keyword evidence="5 12" id="KW-0276">Fatty acid metabolism</keyword>
<protein>
    <recommendedName>
        <fullName evidence="12">Very-long-chain 3-oxoacyl-CoA reductase</fullName>
        <ecNumber evidence="12">1.1.1.330</ecNumber>
    </recommendedName>
    <alternativeName>
        <fullName evidence="12">3-ketoacyl-CoA reductase</fullName>
        <shortName evidence="12">3-ketoreductase</shortName>
        <shortName evidence="12">KAR</shortName>
    </alternativeName>
    <alternativeName>
        <fullName evidence="12">Microsomal beta-keto-reductase</fullName>
    </alternativeName>
</protein>
<comment type="pathway">
    <text evidence="1">Lipid metabolism; fatty acid biosynthesis.</text>
</comment>
<comment type="subcellular location">
    <subcellularLocation>
        <location evidence="12">Endoplasmic reticulum membrane</location>
        <topology evidence="12">Single-pass membrane protein</topology>
    </subcellularLocation>
</comment>
<keyword evidence="10 12" id="KW-0472">Membrane</keyword>
<evidence type="ECO:0000256" key="1">
    <source>
        <dbReference type="ARBA" id="ARBA00005194"/>
    </source>
</evidence>
<dbReference type="Gene3D" id="3.40.50.720">
    <property type="entry name" value="NAD(P)-binding Rossmann-like Domain"/>
    <property type="match status" value="1"/>
</dbReference>
<evidence type="ECO:0000256" key="3">
    <source>
        <dbReference type="ARBA" id="ARBA00022692"/>
    </source>
</evidence>
<dbReference type="EC" id="1.1.1.330" evidence="12"/>
<evidence type="ECO:0000256" key="5">
    <source>
        <dbReference type="ARBA" id="ARBA00022832"/>
    </source>
</evidence>
<dbReference type="AlphaFoldDB" id="A0A6G1I5N7"/>
<dbReference type="EMBL" id="ML996689">
    <property type="protein sequence ID" value="KAF2403501.1"/>
    <property type="molecule type" value="Genomic_DNA"/>
</dbReference>
<dbReference type="UniPathway" id="UPA00094"/>
<evidence type="ECO:0000256" key="4">
    <source>
        <dbReference type="ARBA" id="ARBA00022824"/>
    </source>
</evidence>
<keyword evidence="6 12" id="KW-0521">NADP</keyword>
<dbReference type="Pfam" id="PF00106">
    <property type="entry name" value="adh_short"/>
    <property type="match status" value="1"/>
</dbReference>
<comment type="similarity">
    <text evidence="12">Belongs to the short-chain dehydrogenases/reductases (SDR) family.</text>
</comment>
<keyword evidence="4 12" id="KW-0256">Endoplasmic reticulum</keyword>
<dbReference type="PANTHER" id="PTHR43086:SF2">
    <property type="entry name" value="HYDROXYSTEROID DEHYDROGENASE-LIKE PROTEIN 1"/>
    <property type="match status" value="1"/>
</dbReference>
<dbReference type="OrthoDB" id="5545019at2759"/>
<keyword evidence="7 12" id="KW-1133">Transmembrane helix</keyword>
<dbReference type="HAMAP" id="MF_03107">
    <property type="entry name" value="3_ketoreductase"/>
    <property type="match status" value="1"/>
</dbReference>
<keyword evidence="15" id="KW-1185">Reference proteome</keyword>
<evidence type="ECO:0000256" key="12">
    <source>
        <dbReference type="HAMAP-Rule" id="MF_03107"/>
    </source>
</evidence>
<keyword evidence="8 12" id="KW-0560">Oxidoreductase</keyword>
<comment type="catalytic activity">
    <reaction evidence="12">
        <text>a very-long-chain (3R)-3-hydroxyacyl-CoA + NADP(+) = a very-long-chain 3-oxoacyl-CoA + NADPH + H(+)</text>
        <dbReference type="Rhea" id="RHEA:48680"/>
        <dbReference type="ChEBI" id="CHEBI:15378"/>
        <dbReference type="ChEBI" id="CHEBI:57783"/>
        <dbReference type="ChEBI" id="CHEBI:58349"/>
        <dbReference type="ChEBI" id="CHEBI:85440"/>
        <dbReference type="ChEBI" id="CHEBI:90725"/>
        <dbReference type="EC" id="1.1.1.330"/>
    </reaction>
</comment>
<keyword evidence="3 12" id="KW-0812">Transmembrane</keyword>
<gene>
    <name evidence="14" type="ORF">EJ06DRAFT_546722</name>
</gene>
<dbReference type="InterPro" id="IPR036291">
    <property type="entry name" value="NAD(P)-bd_dom_sf"/>
</dbReference>
<dbReference type="GO" id="GO:0141040">
    <property type="term" value="F:very-long-chain 3-oxoacyl-CoA reductase activity"/>
    <property type="evidence" value="ECO:0007669"/>
    <property type="project" value="UniProtKB-EC"/>
</dbReference>
<organism evidence="14 15">
    <name type="scientific">Trichodelitschia bisporula</name>
    <dbReference type="NCBI Taxonomy" id="703511"/>
    <lineage>
        <taxon>Eukaryota</taxon>
        <taxon>Fungi</taxon>
        <taxon>Dikarya</taxon>
        <taxon>Ascomycota</taxon>
        <taxon>Pezizomycotina</taxon>
        <taxon>Dothideomycetes</taxon>
        <taxon>Dothideomycetes incertae sedis</taxon>
        <taxon>Phaeotrichales</taxon>
        <taxon>Phaeotrichaceae</taxon>
        <taxon>Trichodelitschia</taxon>
    </lineage>
</organism>
<dbReference type="InterPro" id="IPR002347">
    <property type="entry name" value="SDR_fam"/>
</dbReference>
<evidence type="ECO:0000313" key="15">
    <source>
        <dbReference type="Proteomes" id="UP000799640"/>
    </source>
</evidence>
<dbReference type="PRINTS" id="PR00081">
    <property type="entry name" value="GDHRDH"/>
</dbReference>
<evidence type="ECO:0000256" key="13">
    <source>
        <dbReference type="SAM" id="Phobius"/>
    </source>
</evidence>
<dbReference type="GO" id="GO:0045703">
    <property type="term" value="F:ketoreductase activity"/>
    <property type="evidence" value="ECO:0007669"/>
    <property type="project" value="UniProtKB-UniRule"/>
</dbReference>
<dbReference type="InterPro" id="IPR027533">
    <property type="entry name" value="3_ketoreductase_fungal"/>
</dbReference>
<keyword evidence="2 12" id="KW-0444">Lipid biosynthesis</keyword>
<feature type="transmembrane region" description="Helical" evidence="13">
    <location>
        <begin position="285"/>
        <end position="306"/>
    </location>
</feature>
<feature type="transmembrane region" description="Helical" evidence="13">
    <location>
        <begin position="20"/>
        <end position="44"/>
    </location>
</feature>
<evidence type="ECO:0000256" key="10">
    <source>
        <dbReference type="ARBA" id="ARBA00023136"/>
    </source>
</evidence>
<dbReference type="Proteomes" id="UP000799640">
    <property type="component" value="Unassembled WGS sequence"/>
</dbReference>
<dbReference type="PROSITE" id="PS00061">
    <property type="entry name" value="ADH_SHORT"/>
    <property type="match status" value="1"/>
</dbReference>
<dbReference type="InterPro" id="IPR020904">
    <property type="entry name" value="Sc_DH/Rdtase_CS"/>
</dbReference>
<dbReference type="FunFam" id="3.40.50.720:FF:000137">
    <property type="entry name" value="Hydroxysteroid (17-beta) dehydrogenase 3"/>
    <property type="match status" value="1"/>
</dbReference>
<evidence type="ECO:0000256" key="11">
    <source>
        <dbReference type="ARBA" id="ARBA00023160"/>
    </source>
</evidence>
<evidence type="ECO:0000256" key="8">
    <source>
        <dbReference type="ARBA" id="ARBA00023002"/>
    </source>
</evidence>
<proteinExistence type="inferred from homology"/>
<dbReference type="PANTHER" id="PTHR43086">
    <property type="entry name" value="VERY-LONG-CHAIN 3-OXOOACYL-COA REDUCTASE"/>
    <property type="match status" value="1"/>
</dbReference>
<feature type="binding site" evidence="12">
    <location>
        <position position="195"/>
    </location>
    <ligand>
        <name>substrate</name>
    </ligand>
</feature>
<dbReference type="SUPFAM" id="SSF51735">
    <property type="entry name" value="NAD(P)-binding Rossmann-fold domains"/>
    <property type="match status" value="1"/>
</dbReference>
<keyword evidence="9 12" id="KW-0443">Lipid metabolism</keyword>
<feature type="transmembrane region" description="Helical" evidence="13">
    <location>
        <begin position="188"/>
        <end position="208"/>
    </location>
</feature>
<comment type="function">
    <text evidence="12">Component of the microsomal membrane bound fatty acid elongation system, which produces the 26-carbon very long-chain fatty acids (VLCFA) from palmitate. Catalyzes the reduction of the 3-ketoacyl-CoA intermediate that is formed in each cycle of fatty acid elongation. VLCFAs serve as precursors for ceramide and sphingolipids.</text>
</comment>
<evidence type="ECO:0000256" key="9">
    <source>
        <dbReference type="ARBA" id="ARBA00023098"/>
    </source>
</evidence>